<comment type="caution">
    <text evidence="1">The sequence shown here is derived from an EMBL/GenBank/DDBJ whole genome shotgun (WGS) entry which is preliminary data.</text>
</comment>
<proteinExistence type="predicted"/>
<sequence>MESCRIICILGHRSGFPCPICLVPRLEQDDLISAWPTRTVLEGEKLISQAEEALTQRERNEILSKQSLRTTPNIFHELIPPFFSIYLAVSADPLHQIEQGVFGKHIWPWIREILSNEQKIILDTRFKNIAPYPDLKHFPNGVTKLQNTTGTEHGVILRLLAVLVEDLVPTVHRKLILSVLRSLAEIHMLAKFTTHTENTLYELDQQIAIFGNQHAKLAGYYPSIGRHYPKLHSLSHLVDIIRRKGTTDNYHTGLGEALHPQSKKDYKHTNHQETFKEQMLRTYQEREVIIRIRAHIDKERDTSESPSADILEAEGLPDESAPSDFDHVQLSGHSYRMATITFADQQQLQDPGARLFERELRTFLYQELDDPNLGTQFHFRERNLPRVDDTMVCIKS</sequence>
<evidence type="ECO:0000313" key="2">
    <source>
        <dbReference type="Proteomes" id="UP000383932"/>
    </source>
</evidence>
<dbReference type="EMBL" id="SSOP01000929">
    <property type="protein sequence ID" value="KAB5587615.1"/>
    <property type="molecule type" value="Genomic_DNA"/>
</dbReference>
<keyword evidence="2" id="KW-1185">Reference proteome</keyword>
<evidence type="ECO:0000313" key="1">
    <source>
        <dbReference type="EMBL" id="KAB5587615.1"/>
    </source>
</evidence>
<accession>A0A5N5Q794</accession>
<gene>
    <name evidence="1" type="ORF">CTheo_8946</name>
</gene>
<dbReference type="Pfam" id="PF18759">
    <property type="entry name" value="Plavaka"/>
    <property type="match status" value="1"/>
</dbReference>
<dbReference type="Proteomes" id="UP000383932">
    <property type="component" value="Unassembled WGS sequence"/>
</dbReference>
<name>A0A5N5Q794_9AGAM</name>
<organism evidence="1 2">
    <name type="scientific">Ceratobasidium theobromae</name>
    <dbReference type="NCBI Taxonomy" id="1582974"/>
    <lineage>
        <taxon>Eukaryota</taxon>
        <taxon>Fungi</taxon>
        <taxon>Dikarya</taxon>
        <taxon>Basidiomycota</taxon>
        <taxon>Agaricomycotina</taxon>
        <taxon>Agaricomycetes</taxon>
        <taxon>Cantharellales</taxon>
        <taxon>Ceratobasidiaceae</taxon>
        <taxon>Ceratobasidium</taxon>
    </lineage>
</organism>
<dbReference type="InterPro" id="IPR041078">
    <property type="entry name" value="Plavaka"/>
</dbReference>
<dbReference type="OrthoDB" id="3247550at2759"/>
<reference evidence="1 2" key="1">
    <citation type="journal article" date="2019" name="Fungal Biol. Biotechnol.">
        <title>Draft genome sequence of fastidious pathogen Ceratobasidium theobromae, which causes vascular-streak dieback in Theobroma cacao.</title>
        <authorList>
            <person name="Ali S.S."/>
            <person name="Asman A."/>
            <person name="Shao J."/>
            <person name="Firmansyah A.P."/>
            <person name="Susilo A.W."/>
            <person name="Rosmana A."/>
            <person name="McMahon P."/>
            <person name="Junaid M."/>
            <person name="Guest D."/>
            <person name="Kheng T.Y."/>
            <person name="Meinhardt L.W."/>
            <person name="Bailey B.A."/>
        </authorList>
    </citation>
    <scope>NUCLEOTIDE SEQUENCE [LARGE SCALE GENOMIC DNA]</scope>
    <source>
        <strain evidence="1 2">CT2</strain>
    </source>
</reference>
<protein>
    <submittedName>
        <fullName evidence="1">Uncharacterized protein</fullName>
    </submittedName>
</protein>
<dbReference type="AlphaFoldDB" id="A0A5N5Q794"/>